<dbReference type="EMBL" id="CAJNOH010008787">
    <property type="protein sequence ID" value="CAF1486605.1"/>
    <property type="molecule type" value="Genomic_DNA"/>
</dbReference>
<organism evidence="1 3">
    <name type="scientific">Rotaria sordida</name>
    <dbReference type="NCBI Taxonomy" id="392033"/>
    <lineage>
        <taxon>Eukaryota</taxon>
        <taxon>Metazoa</taxon>
        <taxon>Spiralia</taxon>
        <taxon>Gnathifera</taxon>
        <taxon>Rotifera</taxon>
        <taxon>Eurotatoria</taxon>
        <taxon>Bdelloidea</taxon>
        <taxon>Philodinida</taxon>
        <taxon>Philodinidae</taxon>
        <taxon>Rotaria</taxon>
    </lineage>
</organism>
<evidence type="ECO:0000313" key="4">
    <source>
        <dbReference type="Proteomes" id="UP000663870"/>
    </source>
</evidence>
<comment type="caution">
    <text evidence="1">The sequence shown here is derived from an EMBL/GenBank/DDBJ whole genome shotgun (WGS) entry which is preliminary data.</text>
</comment>
<dbReference type="AlphaFoldDB" id="A0A815S2T5"/>
<reference evidence="1" key="1">
    <citation type="submission" date="2021-02" db="EMBL/GenBank/DDBJ databases">
        <authorList>
            <person name="Nowell W R."/>
        </authorList>
    </citation>
    <scope>NUCLEOTIDE SEQUENCE</scope>
</reference>
<gene>
    <name evidence="2" type="ORF">JXQ802_LOCUS54448</name>
    <name evidence="1" type="ORF">PYM288_LOCUS38000</name>
</gene>
<dbReference type="Proteomes" id="UP000663854">
    <property type="component" value="Unassembled WGS sequence"/>
</dbReference>
<evidence type="ECO:0000313" key="2">
    <source>
        <dbReference type="EMBL" id="CAF1650063.1"/>
    </source>
</evidence>
<accession>A0A815S2T5</accession>
<sequence length="141" mass="16448">MFRAAHFDLHIHGPTNYSTYVEYNYKERKWTDYALVQPIGRIPLSVIQQYGIPHYYAQYVEWILASQIHRPMTITNNGSHLSKFLNSQSFNKAAISHLQLAYPMDINVAKHSSPAFVHIFLPVPLENLYSEKTLNDQWIII</sequence>
<proteinExistence type="predicted"/>
<dbReference type="EMBL" id="CAJNOL010010499">
    <property type="protein sequence ID" value="CAF1650063.1"/>
    <property type="molecule type" value="Genomic_DNA"/>
</dbReference>
<dbReference type="Proteomes" id="UP000663870">
    <property type="component" value="Unassembled WGS sequence"/>
</dbReference>
<evidence type="ECO:0000313" key="1">
    <source>
        <dbReference type="EMBL" id="CAF1486605.1"/>
    </source>
</evidence>
<protein>
    <submittedName>
        <fullName evidence="1">Uncharacterized protein</fullName>
    </submittedName>
</protein>
<name>A0A815S2T5_9BILA</name>
<evidence type="ECO:0000313" key="3">
    <source>
        <dbReference type="Proteomes" id="UP000663854"/>
    </source>
</evidence>
<keyword evidence="4" id="KW-1185">Reference proteome</keyword>